<dbReference type="InterPro" id="IPR001881">
    <property type="entry name" value="EGF-like_Ca-bd_dom"/>
</dbReference>
<dbReference type="Proteomes" id="UP000249061">
    <property type="component" value="Unassembled WGS sequence"/>
</dbReference>
<sequence length="353" mass="37924">PLGYVPPVEFEQMYYRQQMSPAMVAWLTFNTLRETRADSLFVGCGTVSQPVDDGGIADAGVADAGAPAAGARDAGSPDGGATDAGQADAGVADAGEVFDGGSPCDLANGGCDPLTTCDDTDSGVTCSPCPAGYVGAGASGCVNVDECAPDGGASCGLRTCIDTPGAYQCGACIGGYTDDGGTCVDIDECALDAGVCHRLTTCTNSVGDFSCSACPGPYATGNGRGGLRTTRSVREVRPPPLGAVDQSVHRVGARAPHQLRRRLDHRQRHRERGRQLRPDRQRQRRRHASRRRDRHRQRHDRIELDHPLLRSWHRLRHRHHAERLQRHLDEQWARGLHDALLPGRLRRRLRGAA</sequence>
<dbReference type="InterPro" id="IPR049883">
    <property type="entry name" value="NOTCH1_EGF-like"/>
</dbReference>
<dbReference type="SUPFAM" id="SSF57184">
    <property type="entry name" value="Growth factor receptor domain"/>
    <property type="match status" value="1"/>
</dbReference>
<dbReference type="PANTHER" id="PTHR24034">
    <property type="entry name" value="EGF-LIKE DOMAIN-CONTAINING PROTEIN"/>
    <property type="match status" value="1"/>
</dbReference>
<feature type="non-terminal residue" evidence="7">
    <location>
        <position position="1"/>
    </location>
</feature>
<protein>
    <recommendedName>
        <fullName evidence="9">EGF-like domain-containing protein</fullName>
    </recommendedName>
</protein>
<dbReference type="InterPro" id="IPR000742">
    <property type="entry name" value="EGF"/>
</dbReference>
<feature type="domain" description="EGF-like calcium-binding" evidence="5">
    <location>
        <begin position="143"/>
        <end position="184"/>
    </location>
</feature>
<evidence type="ECO:0000313" key="8">
    <source>
        <dbReference type="Proteomes" id="UP000249061"/>
    </source>
</evidence>
<name>A0A2W5VL32_9BACT</name>
<feature type="region of interest" description="Disordered" evidence="4">
    <location>
        <begin position="66"/>
        <end position="87"/>
    </location>
</feature>
<keyword evidence="2" id="KW-0677">Repeat</keyword>
<evidence type="ECO:0000256" key="2">
    <source>
        <dbReference type="ARBA" id="ARBA00022737"/>
    </source>
</evidence>
<evidence type="ECO:0008006" key="9">
    <source>
        <dbReference type="Google" id="ProtNLM"/>
    </source>
</evidence>
<feature type="domain" description="EGF-like calcium-binding" evidence="5">
    <location>
        <begin position="185"/>
        <end position="224"/>
    </location>
</feature>
<reference evidence="7 8" key="1">
    <citation type="submission" date="2017-08" db="EMBL/GenBank/DDBJ databases">
        <title>Infants hospitalized years apart are colonized by the same room-sourced microbial strains.</title>
        <authorList>
            <person name="Brooks B."/>
            <person name="Olm M.R."/>
            <person name="Firek B.A."/>
            <person name="Baker R."/>
            <person name="Thomas B.C."/>
            <person name="Morowitz M.J."/>
            <person name="Banfield J.F."/>
        </authorList>
    </citation>
    <scope>NUCLEOTIDE SEQUENCE [LARGE SCALE GENOMIC DNA]</scope>
    <source>
        <strain evidence="7">S2_003_000_R2_14</strain>
    </source>
</reference>
<dbReference type="PROSITE" id="PS01187">
    <property type="entry name" value="EGF_CA"/>
    <property type="match status" value="1"/>
</dbReference>
<dbReference type="EMBL" id="QFQP01000003">
    <property type="protein sequence ID" value="PZR16554.1"/>
    <property type="molecule type" value="Genomic_DNA"/>
</dbReference>
<dbReference type="InterPro" id="IPR050751">
    <property type="entry name" value="ECM_structural_protein"/>
</dbReference>
<dbReference type="InterPro" id="IPR009030">
    <property type="entry name" value="Growth_fac_rcpt_cys_sf"/>
</dbReference>
<proteinExistence type="predicted"/>
<dbReference type="Pfam" id="PF07645">
    <property type="entry name" value="EGF_CA"/>
    <property type="match status" value="2"/>
</dbReference>
<dbReference type="PANTHER" id="PTHR24034:SF89">
    <property type="entry name" value="COMPLEMENT COMPONENT C1Q RECEPTOR"/>
    <property type="match status" value="1"/>
</dbReference>
<evidence type="ECO:0000313" key="7">
    <source>
        <dbReference type="EMBL" id="PZR16554.1"/>
    </source>
</evidence>
<comment type="caution">
    <text evidence="7">The sequence shown here is derived from an EMBL/GenBank/DDBJ whole genome shotgun (WGS) entry which is preliminary data.</text>
</comment>
<dbReference type="SMART" id="SM00179">
    <property type="entry name" value="EGF_CA"/>
    <property type="match status" value="2"/>
</dbReference>
<dbReference type="SMART" id="SM00181">
    <property type="entry name" value="EGF"/>
    <property type="match status" value="3"/>
</dbReference>
<evidence type="ECO:0000259" key="6">
    <source>
        <dbReference type="SMART" id="SM00181"/>
    </source>
</evidence>
<feature type="domain" description="EGF-like" evidence="6">
    <location>
        <begin position="188"/>
        <end position="230"/>
    </location>
</feature>
<evidence type="ECO:0000256" key="3">
    <source>
        <dbReference type="ARBA" id="ARBA00023157"/>
    </source>
</evidence>
<keyword evidence="1" id="KW-0245">EGF-like domain</keyword>
<feature type="domain" description="EGF-like" evidence="6">
    <location>
        <begin position="103"/>
        <end position="142"/>
    </location>
</feature>
<dbReference type="Gene3D" id="2.10.25.10">
    <property type="entry name" value="Laminin"/>
    <property type="match status" value="3"/>
</dbReference>
<evidence type="ECO:0000256" key="1">
    <source>
        <dbReference type="ARBA" id="ARBA00022536"/>
    </source>
</evidence>
<gene>
    <name evidence="7" type="ORF">DI536_05145</name>
</gene>
<dbReference type="AlphaFoldDB" id="A0A2W5VL32"/>
<feature type="domain" description="EGF-like" evidence="6">
    <location>
        <begin position="146"/>
        <end position="184"/>
    </location>
</feature>
<evidence type="ECO:0000259" key="5">
    <source>
        <dbReference type="SMART" id="SM00179"/>
    </source>
</evidence>
<dbReference type="CDD" id="cd00054">
    <property type="entry name" value="EGF_CA"/>
    <property type="match status" value="1"/>
</dbReference>
<accession>A0A2W5VL32</accession>
<dbReference type="InterPro" id="IPR018097">
    <property type="entry name" value="EGF_Ca-bd_CS"/>
</dbReference>
<feature type="compositionally biased region" description="Basic residues" evidence="4">
    <location>
        <begin position="257"/>
        <end position="272"/>
    </location>
</feature>
<feature type="compositionally biased region" description="Basic residues" evidence="4">
    <location>
        <begin position="282"/>
        <end position="299"/>
    </location>
</feature>
<feature type="region of interest" description="Disordered" evidence="4">
    <location>
        <begin position="222"/>
        <end position="299"/>
    </location>
</feature>
<dbReference type="GO" id="GO:0005509">
    <property type="term" value="F:calcium ion binding"/>
    <property type="evidence" value="ECO:0007669"/>
    <property type="project" value="InterPro"/>
</dbReference>
<evidence type="ECO:0000256" key="4">
    <source>
        <dbReference type="SAM" id="MobiDB-lite"/>
    </source>
</evidence>
<keyword evidence="3" id="KW-1015">Disulfide bond</keyword>
<organism evidence="7 8">
    <name type="scientific">Archangium gephyra</name>
    <dbReference type="NCBI Taxonomy" id="48"/>
    <lineage>
        <taxon>Bacteria</taxon>
        <taxon>Pseudomonadati</taxon>
        <taxon>Myxococcota</taxon>
        <taxon>Myxococcia</taxon>
        <taxon>Myxococcales</taxon>
        <taxon>Cystobacterineae</taxon>
        <taxon>Archangiaceae</taxon>
        <taxon>Archangium</taxon>
    </lineage>
</organism>